<dbReference type="SUPFAM" id="SSF53335">
    <property type="entry name" value="S-adenosyl-L-methionine-dependent methyltransferases"/>
    <property type="match status" value="1"/>
</dbReference>
<dbReference type="InterPro" id="IPR029063">
    <property type="entry name" value="SAM-dependent_MTases_sf"/>
</dbReference>
<comment type="caution">
    <text evidence="1">The sequence shown here is derived from an EMBL/GenBank/DDBJ whole genome shotgun (WGS) entry which is preliminary data.</text>
</comment>
<proteinExistence type="predicted"/>
<organism evidence="1">
    <name type="scientific">marine sediment metagenome</name>
    <dbReference type="NCBI Taxonomy" id="412755"/>
    <lineage>
        <taxon>unclassified sequences</taxon>
        <taxon>metagenomes</taxon>
        <taxon>ecological metagenomes</taxon>
    </lineage>
</organism>
<dbReference type="Gene3D" id="3.40.50.150">
    <property type="entry name" value="Vaccinia Virus protein VP39"/>
    <property type="match status" value="1"/>
</dbReference>
<reference evidence="1" key="1">
    <citation type="journal article" date="2015" name="Nature">
        <title>Complex archaea that bridge the gap between prokaryotes and eukaryotes.</title>
        <authorList>
            <person name="Spang A."/>
            <person name="Saw J.H."/>
            <person name="Jorgensen S.L."/>
            <person name="Zaremba-Niedzwiedzka K."/>
            <person name="Martijn J."/>
            <person name="Lind A.E."/>
            <person name="van Eijk R."/>
            <person name="Schleper C."/>
            <person name="Guy L."/>
            <person name="Ettema T.J."/>
        </authorList>
    </citation>
    <scope>NUCLEOTIDE SEQUENCE</scope>
</reference>
<name>A0A0F9H982_9ZZZZ</name>
<gene>
    <name evidence="1" type="ORF">LCGC14_1732060</name>
</gene>
<accession>A0A0F9H982</accession>
<dbReference type="EMBL" id="LAZR01015729">
    <property type="protein sequence ID" value="KKM07620.1"/>
    <property type="molecule type" value="Genomic_DNA"/>
</dbReference>
<evidence type="ECO:0008006" key="2">
    <source>
        <dbReference type="Google" id="ProtNLM"/>
    </source>
</evidence>
<sequence length="203" mass="23416">MKQLRYSNIMDINVDIPEGENGDWKITRFKVSEKDAKFHNLRCSISMGGASRGRDIDAGDYTQLTRRGKLIMSDTPAEKEDHMEFICKAKGNVLINGLGMGWTIEVLLRLPQVTSITVIEISQDLIDLVGPHYHKKDKTGKLNIVCADAFEWKPPKGTRYNAVWHDIWDDICGDNLDSMKKLHRKYGRRTDWQGSWCRWTCER</sequence>
<protein>
    <recommendedName>
        <fullName evidence="2">PABS domain-containing protein</fullName>
    </recommendedName>
</protein>
<evidence type="ECO:0000313" key="1">
    <source>
        <dbReference type="EMBL" id="KKM07620.1"/>
    </source>
</evidence>
<dbReference type="AlphaFoldDB" id="A0A0F9H982"/>